<feature type="domain" description="EGF-like" evidence="6">
    <location>
        <begin position="110"/>
        <end position="148"/>
    </location>
</feature>
<feature type="disulfide bond" evidence="5">
    <location>
        <begin position="138"/>
        <end position="147"/>
    </location>
</feature>
<dbReference type="PROSITE" id="PS01186">
    <property type="entry name" value="EGF_2"/>
    <property type="match status" value="2"/>
</dbReference>
<dbReference type="InterPro" id="IPR001881">
    <property type="entry name" value="EGF-like_Ca-bd_dom"/>
</dbReference>
<dbReference type="CDD" id="cd00054">
    <property type="entry name" value="EGF_CA"/>
    <property type="match status" value="2"/>
</dbReference>
<dbReference type="PROSITE" id="PS01187">
    <property type="entry name" value="EGF_CA"/>
    <property type="match status" value="1"/>
</dbReference>
<dbReference type="FunFam" id="2.10.25.10:FF:000653">
    <property type="entry name" value="Putative Fibrillin-1"/>
    <property type="match status" value="1"/>
</dbReference>
<evidence type="ECO:0000259" key="6">
    <source>
        <dbReference type="PROSITE" id="PS50026"/>
    </source>
</evidence>
<comment type="caution">
    <text evidence="8">The sequence shown here is derived from an EMBL/GenBank/DDBJ whole genome shotgun (WGS) entry which is preliminary data.</text>
</comment>
<evidence type="ECO:0000256" key="4">
    <source>
        <dbReference type="ARBA" id="ARBA00023157"/>
    </source>
</evidence>
<feature type="non-terminal residue" evidence="8">
    <location>
        <position position="1"/>
    </location>
</feature>
<evidence type="ECO:0000313" key="9">
    <source>
        <dbReference type="Proteomes" id="UP001159428"/>
    </source>
</evidence>
<evidence type="ECO:0000256" key="2">
    <source>
        <dbReference type="ARBA" id="ARBA00022729"/>
    </source>
</evidence>
<dbReference type="PROSITE" id="PS50948">
    <property type="entry name" value="PAN"/>
    <property type="match status" value="1"/>
</dbReference>
<dbReference type="FunFam" id="2.10.25.10:FF:000066">
    <property type="entry name" value="FAT atypical cadherin 4"/>
    <property type="match status" value="1"/>
</dbReference>
<accession>A0AAU9W0A8</accession>
<dbReference type="InterPro" id="IPR003609">
    <property type="entry name" value="Pan_app"/>
</dbReference>
<dbReference type="Pfam" id="PF07645">
    <property type="entry name" value="EGF_CA"/>
    <property type="match status" value="1"/>
</dbReference>
<feature type="domain" description="EGF-like" evidence="6">
    <location>
        <begin position="150"/>
        <end position="190"/>
    </location>
</feature>
<sequence length="413" mass="46028">ILTKISSQVIASLKIYSLFQYPSLEPCRNLEFTATRRYKGKRLSNHVLRMADVEDQEICEMQCFIENNCFSYNIMTRSDSGKQRCELNNATHEGHERDLKTDTDYVYQAAESRCSSSPCSNNATCQTGFTERGYRCLCLEGFTGLNCRKDVDECSSGVHDCDVHADCINTDGSFKCICKHGYQGEGKSCQGLRRGFIENKAFPLRVGSEEIRTFCVLNDTSLGSCGGGGWTLVMKIDGKKQTFHFDSAFWTNKEAYNLTGGETGFDTEETKLPTYWNTPFLKICLGMRIPGEDTLHFIAVNQSADSLHSLIADQQYRPTSLGRETWKSLLGSEGSLQLNCNKEGFNVMKENNCSKARIGINSNNEIDCWTSDSGVGFGIGGFLSVNGTCGNVAYYEPDNGEKSIKTMGYIFIQ</sequence>
<dbReference type="PROSITE" id="PS50026">
    <property type="entry name" value="EGF_3"/>
    <property type="match status" value="2"/>
</dbReference>
<dbReference type="GO" id="GO:0005509">
    <property type="term" value="F:calcium ion binding"/>
    <property type="evidence" value="ECO:0007669"/>
    <property type="project" value="InterPro"/>
</dbReference>
<reference evidence="8 9" key="1">
    <citation type="submission" date="2022-05" db="EMBL/GenBank/DDBJ databases">
        <authorList>
            <consortium name="Genoscope - CEA"/>
            <person name="William W."/>
        </authorList>
    </citation>
    <scope>NUCLEOTIDE SEQUENCE [LARGE SCALE GENOMIC DNA]</scope>
</reference>
<evidence type="ECO:0000259" key="7">
    <source>
        <dbReference type="PROSITE" id="PS50948"/>
    </source>
</evidence>
<feature type="disulfide bond" evidence="5">
    <location>
        <begin position="119"/>
        <end position="136"/>
    </location>
</feature>
<dbReference type="SUPFAM" id="SSF57196">
    <property type="entry name" value="EGF/Laminin"/>
    <property type="match status" value="2"/>
</dbReference>
<dbReference type="PROSITE" id="PS00022">
    <property type="entry name" value="EGF_1"/>
    <property type="match status" value="1"/>
</dbReference>
<keyword evidence="2" id="KW-0732">Signal</keyword>
<dbReference type="EMBL" id="CALNXJ010000007">
    <property type="protein sequence ID" value="CAH3044087.1"/>
    <property type="molecule type" value="Genomic_DNA"/>
</dbReference>
<organism evidence="8 9">
    <name type="scientific">Pocillopora meandrina</name>
    <dbReference type="NCBI Taxonomy" id="46732"/>
    <lineage>
        <taxon>Eukaryota</taxon>
        <taxon>Metazoa</taxon>
        <taxon>Cnidaria</taxon>
        <taxon>Anthozoa</taxon>
        <taxon>Hexacorallia</taxon>
        <taxon>Scleractinia</taxon>
        <taxon>Astrocoeniina</taxon>
        <taxon>Pocilloporidae</taxon>
        <taxon>Pocillopora</taxon>
    </lineage>
</organism>
<feature type="domain" description="Apple" evidence="7">
    <location>
        <begin position="27"/>
        <end position="114"/>
    </location>
</feature>
<keyword evidence="9" id="KW-1185">Reference proteome</keyword>
<dbReference type="PANTHER" id="PTHR12916">
    <property type="entry name" value="CYTOCHROME C OXIDASE POLYPEPTIDE VIC-2"/>
    <property type="match status" value="1"/>
</dbReference>
<dbReference type="Gene3D" id="2.10.25.10">
    <property type="entry name" value="Laminin"/>
    <property type="match status" value="2"/>
</dbReference>
<dbReference type="SMART" id="SM00181">
    <property type="entry name" value="EGF"/>
    <property type="match status" value="2"/>
</dbReference>
<name>A0AAU9W0A8_9CNID</name>
<proteinExistence type="predicted"/>
<evidence type="ECO:0000256" key="3">
    <source>
        <dbReference type="ARBA" id="ARBA00022737"/>
    </source>
</evidence>
<dbReference type="InterPro" id="IPR049883">
    <property type="entry name" value="NOTCH1_EGF-like"/>
</dbReference>
<keyword evidence="1 5" id="KW-0245">EGF-like domain</keyword>
<dbReference type="SMART" id="SM00179">
    <property type="entry name" value="EGF_CA"/>
    <property type="match status" value="2"/>
</dbReference>
<dbReference type="Pfam" id="PF00008">
    <property type="entry name" value="EGF"/>
    <property type="match status" value="1"/>
</dbReference>
<evidence type="ECO:0000256" key="1">
    <source>
        <dbReference type="ARBA" id="ARBA00022536"/>
    </source>
</evidence>
<dbReference type="PROSITE" id="PS00010">
    <property type="entry name" value="ASX_HYDROXYL"/>
    <property type="match status" value="1"/>
</dbReference>
<dbReference type="PANTHER" id="PTHR12916:SF4">
    <property type="entry name" value="UNINFLATABLE, ISOFORM C"/>
    <property type="match status" value="1"/>
</dbReference>
<evidence type="ECO:0000313" key="8">
    <source>
        <dbReference type="EMBL" id="CAH3044087.1"/>
    </source>
</evidence>
<comment type="caution">
    <text evidence="5">Lacks conserved residue(s) required for the propagation of feature annotation.</text>
</comment>
<dbReference type="InterPro" id="IPR018097">
    <property type="entry name" value="EGF_Ca-bd_CS"/>
</dbReference>
<dbReference type="InterPro" id="IPR000742">
    <property type="entry name" value="EGF"/>
</dbReference>
<gene>
    <name evidence="8" type="ORF">PMEA_00030908</name>
</gene>
<dbReference type="InterPro" id="IPR000152">
    <property type="entry name" value="EGF-type_Asp/Asn_hydroxyl_site"/>
</dbReference>
<dbReference type="AlphaFoldDB" id="A0AAU9W0A8"/>
<keyword evidence="3" id="KW-0677">Repeat</keyword>
<protein>
    <submittedName>
        <fullName evidence="8">Uncharacterized protein</fullName>
    </submittedName>
</protein>
<evidence type="ECO:0000256" key="5">
    <source>
        <dbReference type="PROSITE-ProRule" id="PRU00076"/>
    </source>
</evidence>
<keyword evidence="4 5" id="KW-1015">Disulfide bond</keyword>
<dbReference type="Proteomes" id="UP001159428">
    <property type="component" value="Unassembled WGS sequence"/>
</dbReference>